<reference evidence="1 2" key="1">
    <citation type="submission" date="2020-08" db="EMBL/GenBank/DDBJ databases">
        <title>Functional genomics of gut bacteria from endangered species of beetles.</title>
        <authorList>
            <person name="Carlos-Shanley C."/>
        </authorList>
    </citation>
    <scope>NUCLEOTIDE SEQUENCE [LARGE SCALE GENOMIC DNA]</scope>
    <source>
        <strain evidence="1 2">S00245</strain>
    </source>
</reference>
<dbReference type="AlphaFoldDB" id="A0A7W7K6L5"/>
<accession>A0A7W7K6L5</accession>
<organism evidence="1 2">
    <name type="scientific">Novosphingobium chloroacetimidivorans</name>
    <dbReference type="NCBI Taxonomy" id="1428314"/>
    <lineage>
        <taxon>Bacteria</taxon>
        <taxon>Pseudomonadati</taxon>
        <taxon>Pseudomonadota</taxon>
        <taxon>Alphaproteobacteria</taxon>
        <taxon>Sphingomonadales</taxon>
        <taxon>Sphingomonadaceae</taxon>
        <taxon>Novosphingobium</taxon>
    </lineage>
</organism>
<dbReference type="EMBL" id="JACHLR010000002">
    <property type="protein sequence ID" value="MBB4857207.1"/>
    <property type="molecule type" value="Genomic_DNA"/>
</dbReference>
<dbReference type="Gene3D" id="1.10.10.10">
    <property type="entry name" value="Winged helix-like DNA-binding domain superfamily/Winged helix DNA-binding domain"/>
    <property type="match status" value="1"/>
</dbReference>
<dbReference type="Proteomes" id="UP000555448">
    <property type="component" value="Unassembled WGS sequence"/>
</dbReference>
<proteinExistence type="predicted"/>
<protein>
    <submittedName>
        <fullName evidence="1">Transposase</fullName>
    </submittedName>
</protein>
<keyword evidence="2" id="KW-1185">Reference proteome</keyword>
<evidence type="ECO:0000313" key="2">
    <source>
        <dbReference type="Proteomes" id="UP000555448"/>
    </source>
</evidence>
<sequence length="405" mass="44830">MKPYANFPGEKIEEVRHLAREGFSVREICRRVGTHHHNVRPIVAELEAAGDLPLCCPCGLPRGHRSTACAVSTAPKRGYPKIRDSKLTKAQIKEIHDLAAKGVSNRQIAERTGRALVAVNRHVKIWMQKLEEAGAPLKPCKCGRPARHPGGCIKNSPTLLSSDRVERIERWAREGVSAAEMQRRSRAVTNGAGLDTILKYARPIWAQMAADGHVCGCGEAFGHAAPCKATWDAPGRIRGPQSISPDSRRRIINALLNGDSIVAIRRRLQVSEKKVLRVFRAMSREDRHRRAKLVWQRVHGSGERQQGLDLFARIRRAVPSGLEQSLRDDVTSELYLAVLQGDITIDAIERHARTYVGRAFTLWASAFGPQSLDAPLGTDDDRSLADLIGDDSYLDELADIQLGDD</sequence>
<gene>
    <name evidence="1" type="ORF">HNO88_000514</name>
</gene>
<dbReference type="InterPro" id="IPR036388">
    <property type="entry name" value="WH-like_DNA-bd_sf"/>
</dbReference>
<dbReference type="RefSeq" id="WP_184242508.1">
    <property type="nucleotide sequence ID" value="NZ_JACHLR010000002.1"/>
</dbReference>
<name>A0A7W7K6L5_9SPHN</name>
<evidence type="ECO:0000313" key="1">
    <source>
        <dbReference type="EMBL" id="MBB4857207.1"/>
    </source>
</evidence>
<comment type="caution">
    <text evidence="1">The sequence shown here is derived from an EMBL/GenBank/DDBJ whole genome shotgun (WGS) entry which is preliminary data.</text>
</comment>